<dbReference type="AlphaFoldDB" id="A0AA96VQH6"/>
<organism evidence="8 9">
    <name type="scientific">Streptococcus suivaginalis</name>
    <dbReference type="NCBI Taxonomy" id="3028082"/>
    <lineage>
        <taxon>Bacteria</taxon>
        <taxon>Bacillati</taxon>
        <taxon>Bacillota</taxon>
        <taxon>Bacilli</taxon>
        <taxon>Lactobacillales</taxon>
        <taxon>Streptococcaceae</taxon>
        <taxon>Streptococcus</taxon>
    </lineage>
</organism>
<keyword evidence="9" id="KW-1185">Reference proteome</keyword>
<name>A0AA96VQH6_9STRE</name>
<proteinExistence type="predicted"/>
<dbReference type="InterPro" id="IPR029058">
    <property type="entry name" value="AB_hydrolase_fold"/>
</dbReference>
<keyword evidence="4" id="KW-0583">PHB biosynthesis</keyword>
<dbReference type="InterPro" id="IPR051321">
    <property type="entry name" value="PHA/PHB_synthase"/>
</dbReference>
<dbReference type="InterPro" id="IPR010125">
    <property type="entry name" value="PHA_synth_III_C"/>
</dbReference>
<feature type="domain" description="AB hydrolase-1" evidence="7">
    <location>
        <begin position="86"/>
        <end position="337"/>
    </location>
</feature>
<dbReference type="KEGG" id="ssuv:PXH68_06200"/>
<dbReference type="SUPFAM" id="SSF53474">
    <property type="entry name" value="alpha/beta-Hydrolases"/>
    <property type="match status" value="1"/>
</dbReference>
<sequence length="358" mass="40783">MMMFEDLFTVPRKNFQDALESQQRLLKGIETLTKLERPRGGVSEKEVIYTEDKLVLYHFVPKVKRPLKTPTLISYALVNKYYMLDLQEGNSFVEDLLNAGADLYVIDWGYPTKDDMFITMEDYIQGYMRNCVEAVLEHSGADKINFFGICQGANFATIFTALNPDLVKNLVTVVAPIDFSPCDKLLFQWGKYLDADSMVEAYGNVSGEIMNNGFLLLSPIKLTTNKYLDLVDKLDNEKAMTNFLALESWIFDSPDQAGATIRQFTNDMYHDNKLVKGELKIGDETVNLKNIKQPLLNIIAKRDDQVPTLASEPLPKLVGSKDTETVYYESGHIGLFVSKRSREQVIPKLMDFYKTHDD</sequence>
<accession>A0AA96VQH6</accession>
<dbReference type="GO" id="GO:0016746">
    <property type="term" value="F:acyltransferase activity"/>
    <property type="evidence" value="ECO:0007669"/>
    <property type="project" value="UniProtKB-KW"/>
</dbReference>
<dbReference type="Proteomes" id="UP001304088">
    <property type="component" value="Chromosome"/>
</dbReference>
<dbReference type="InterPro" id="IPR000073">
    <property type="entry name" value="AB_hydrolase_1"/>
</dbReference>
<reference evidence="8 9" key="1">
    <citation type="submission" date="2023-02" db="EMBL/GenBank/DDBJ databases">
        <title>Streptococcus sp. Genome Sequencing and Assembly.</title>
        <authorList>
            <person name="Shore S.M."/>
            <person name="Nicholson T.L."/>
        </authorList>
    </citation>
    <scope>NUCLEOTIDE SEQUENCE [LARGE SCALE GENOMIC DNA]</scope>
    <source>
        <strain evidence="8 9">29896</strain>
    </source>
</reference>
<dbReference type="NCBIfam" id="TIGR01836">
    <property type="entry name" value="PHA_synth_III_C"/>
    <property type="match status" value="1"/>
</dbReference>
<keyword evidence="5" id="KW-0012">Acyltransferase</keyword>
<keyword evidence="3" id="KW-0808">Transferase</keyword>
<evidence type="ECO:0000256" key="4">
    <source>
        <dbReference type="ARBA" id="ARBA00022752"/>
    </source>
</evidence>
<comment type="pathway">
    <text evidence="1">Biopolymer metabolism; poly-(R)-3-hydroxybutanoate biosynthesis.</text>
</comment>
<evidence type="ECO:0000256" key="1">
    <source>
        <dbReference type="ARBA" id="ARBA00004683"/>
    </source>
</evidence>
<dbReference type="Pfam" id="PF00561">
    <property type="entry name" value="Abhydrolase_1"/>
    <property type="match status" value="1"/>
</dbReference>
<evidence type="ECO:0000256" key="2">
    <source>
        <dbReference type="ARBA" id="ARBA00019065"/>
    </source>
</evidence>
<evidence type="ECO:0000259" key="7">
    <source>
        <dbReference type="Pfam" id="PF00561"/>
    </source>
</evidence>
<evidence type="ECO:0000256" key="3">
    <source>
        <dbReference type="ARBA" id="ARBA00022679"/>
    </source>
</evidence>
<dbReference type="EMBL" id="CP118733">
    <property type="protein sequence ID" value="WNY46485.1"/>
    <property type="molecule type" value="Genomic_DNA"/>
</dbReference>
<dbReference type="RefSeq" id="WP_239513517.1">
    <property type="nucleotide sequence ID" value="NZ_CP118733.1"/>
</dbReference>
<evidence type="ECO:0000256" key="6">
    <source>
        <dbReference type="ARBA" id="ARBA00033356"/>
    </source>
</evidence>
<dbReference type="GO" id="GO:0042619">
    <property type="term" value="P:poly-hydroxybutyrate biosynthetic process"/>
    <property type="evidence" value="ECO:0007669"/>
    <property type="project" value="UniProtKB-KW"/>
</dbReference>
<dbReference type="Gene3D" id="3.40.50.1820">
    <property type="entry name" value="alpha/beta hydrolase"/>
    <property type="match status" value="1"/>
</dbReference>
<dbReference type="PANTHER" id="PTHR36837:SF2">
    <property type="entry name" value="POLY(3-HYDROXYALKANOATE) POLYMERASE SUBUNIT PHAC"/>
    <property type="match status" value="1"/>
</dbReference>
<dbReference type="PANTHER" id="PTHR36837">
    <property type="entry name" value="POLY(3-HYDROXYALKANOATE) POLYMERASE SUBUNIT PHAC"/>
    <property type="match status" value="1"/>
</dbReference>
<protein>
    <recommendedName>
        <fullName evidence="2">Poly(3-hydroxyalkanoate) polymerase subunit PhaC</fullName>
    </recommendedName>
    <alternativeName>
        <fullName evidence="6">PHB synthase subunit PhaC</fullName>
    </alternativeName>
</protein>
<evidence type="ECO:0000313" key="8">
    <source>
        <dbReference type="EMBL" id="WNY46485.1"/>
    </source>
</evidence>
<evidence type="ECO:0000256" key="5">
    <source>
        <dbReference type="ARBA" id="ARBA00023315"/>
    </source>
</evidence>
<gene>
    <name evidence="8" type="primary">phaC</name>
    <name evidence="8" type="ORF">PXH68_06200</name>
</gene>
<evidence type="ECO:0000313" key="9">
    <source>
        <dbReference type="Proteomes" id="UP001304088"/>
    </source>
</evidence>